<dbReference type="EMBL" id="JACGWN010000016">
    <property type="protein sequence ID" value="KAL0393623.1"/>
    <property type="molecule type" value="Genomic_DNA"/>
</dbReference>
<proteinExistence type="predicted"/>
<organism evidence="2">
    <name type="scientific">Sesamum latifolium</name>
    <dbReference type="NCBI Taxonomy" id="2727402"/>
    <lineage>
        <taxon>Eukaryota</taxon>
        <taxon>Viridiplantae</taxon>
        <taxon>Streptophyta</taxon>
        <taxon>Embryophyta</taxon>
        <taxon>Tracheophyta</taxon>
        <taxon>Spermatophyta</taxon>
        <taxon>Magnoliopsida</taxon>
        <taxon>eudicotyledons</taxon>
        <taxon>Gunneridae</taxon>
        <taxon>Pentapetalae</taxon>
        <taxon>asterids</taxon>
        <taxon>lamiids</taxon>
        <taxon>Lamiales</taxon>
        <taxon>Pedaliaceae</taxon>
        <taxon>Sesamum</taxon>
    </lineage>
</organism>
<reference evidence="2" key="2">
    <citation type="journal article" date="2024" name="Plant">
        <title>Genomic evolution and insights into agronomic trait innovations of Sesamum species.</title>
        <authorList>
            <person name="Miao H."/>
            <person name="Wang L."/>
            <person name="Qu L."/>
            <person name="Liu H."/>
            <person name="Sun Y."/>
            <person name="Le M."/>
            <person name="Wang Q."/>
            <person name="Wei S."/>
            <person name="Zheng Y."/>
            <person name="Lin W."/>
            <person name="Duan Y."/>
            <person name="Cao H."/>
            <person name="Xiong S."/>
            <person name="Wang X."/>
            <person name="Wei L."/>
            <person name="Li C."/>
            <person name="Ma Q."/>
            <person name="Ju M."/>
            <person name="Zhao R."/>
            <person name="Li G."/>
            <person name="Mu C."/>
            <person name="Tian Q."/>
            <person name="Mei H."/>
            <person name="Zhang T."/>
            <person name="Gao T."/>
            <person name="Zhang H."/>
        </authorList>
    </citation>
    <scope>NUCLEOTIDE SEQUENCE</scope>
    <source>
        <strain evidence="2">KEN1</strain>
    </source>
</reference>
<name>A0AAW2SMG3_9LAMI</name>
<gene>
    <name evidence="2" type="ORF">Slati_4328500</name>
</gene>
<evidence type="ECO:0000313" key="2">
    <source>
        <dbReference type="EMBL" id="KAL0393623.1"/>
    </source>
</evidence>
<evidence type="ECO:0000256" key="1">
    <source>
        <dbReference type="SAM" id="MobiDB-lite"/>
    </source>
</evidence>
<dbReference type="AlphaFoldDB" id="A0AAW2SMG3"/>
<sequence>MDARFDNLGFAANPQSNAFKNLCNSIQIGGVRAEVVYCADITLQLDSPGFANPFISPPKEVKRKGSSVSGPVNQQAKSSLGLRLGHSSSSTDSKGSTATACTSLSSAKETEEESLMDLELDFTLHLGSDKSSGSEKSANSNLKSLNVWPKTAPNMENIYILDQSLVQIKPTSPGLSSSAVTTPKSSVTCTSGITKSQQQLSSSTKQCQFQGYFKGARGASGLCIAHGGGRRC</sequence>
<protein>
    <submittedName>
        <fullName evidence="2">Uncharacterized protein</fullName>
    </submittedName>
</protein>
<accession>A0AAW2SMG3</accession>
<feature type="compositionally biased region" description="Polar residues" evidence="1">
    <location>
        <begin position="66"/>
        <end position="77"/>
    </location>
</feature>
<reference evidence="2" key="1">
    <citation type="submission" date="2020-06" db="EMBL/GenBank/DDBJ databases">
        <authorList>
            <person name="Li T."/>
            <person name="Hu X."/>
            <person name="Zhang T."/>
            <person name="Song X."/>
            <person name="Zhang H."/>
            <person name="Dai N."/>
            <person name="Sheng W."/>
            <person name="Hou X."/>
            <person name="Wei L."/>
        </authorList>
    </citation>
    <scope>NUCLEOTIDE SEQUENCE</scope>
    <source>
        <strain evidence="2">KEN1</strain>
        <tissue evidence="2">Leaf</tissue>
    </source>
</reference>
<comment type="caution">
    <text evidence="2">The sequence shown here is derived from an EMBL/GenBank/DDBJ whole genome shotgun (WGS) entry which is preliminary data.</text>
</comment>
<feature type="region of interest" description="Disordered" evidence="1">
    <location>
        <begin position="56"/>
        <end position="109"/>
    </location>
</feature>
<feature type="compositionally biased region" description="Low complexity" evidence="1">
    <location>
        <begin position="78"/>
        <end position="107"/>
    </location>
</feature>